<protein>
    <submittedName>
        <fullName evidence="1">Uncharacterized protein</fullName>
    </submittedName>
</protein>
<keyword evidence="2" id="KW-1185">Reference proteome</keyword>
<reference evidence="2" key="1">
    <citation type="journal article" date="2022" name="Mol. Ecol. Resour.">
        <title>The genomes of chicory, endive, great burdock and yacon provide insights into Asteraceae palaeo-polyploidization history and plant inulin production.</title>
        <authorList>
            <person name="Fan W."/>
            <person name="Wang S."/>
            <person name="Wang H."/>
            <person name="Wang A."/>
            <person name="Jiang F."/>
            <person name="Liu H."/>
            <person name="Zhao H."/>
            <person name="Xu D."/>
            <person name="Zhang Y."/>
        </authorList>
    </citation>
    <scope>NUCLEOTIDE SEQUENCE [LARGE SCALE GENOMIC DNA]</scope>
    <source>
        <strain evidence="2">cv. Punajuju</strain>
    </source>
</reference>
<reference evidence="1 2" key="2">
    <citation type="journal article" date="2022" name="Mol. Ecol. Resour.">
        <title>The genomes of chicory, endive, great burdock and yacon provide insights into Asteraceae paleo-polyploidization history and plant inulin production.</title>
        <authorList>
            <person name="Fan W."/>
            <person name="Wang S."/>
            <person name="Wang H."/>
            <person name="Wang A."/>
            <person name="Jiang F."/>
            <person name="Liu H."/>
            <person name="Zhao H."/>
            <person name="Xu D."/>
            <person name="Zhang Y."/>
        </authorList>
    </citation>
    <scope>NUCLEOTIDE SEQUENCE [LARGE SCALE GENOMIC DNA]</scope>
    <source>
        <strain evidence="2">cv. Punajuju</strain>
        <tissue evidence="1">Leaves</tissue>
    </source>
</reference>
<dbReference type="Proteomes" id="UP001055811">
    <property type="component" value="Linkage Group LG02"/>
</dbReference>
<dbReference type="EMBL" id="CM042010">
    <property type="protein sequence ID" value="KAI3781756.1"/>
    <property type="molecule type" value="Genomic_DNA"/>
</dbReference>
<comment type="caution">
    <text evidence="1">The sequence shown here is derived from an EMBL/GenBank/DDBJ whole genome shotgun (WGS) entry which is preliminary data.</text>
</comment>
<accession>A0ACB9GFA0</accession>
<evidence type="ECO:0000313" key="1">
    <source>
        <dbReference type="EMBL" id="KAI3781756.1"/>
    </source>
</evidence>
<organism evidence="1 2">
    <name type="scientific">Cichorium intybus</name>
    <name type="common">Chicory</name>
    <dbReference type="NCBI Taxonomy" id="13427"/>
    <lineage>
        <taxon>Eukaryota</taxon>
        <taxon>Viridiplantae</taxon>
        <taxon>Streptophyta</taxon>
        <taxon>Embryophyta</taxon>
        <taxon>Tracheophyta</taxon>
        <taxon>Spermatophyta</taxon>
        <taxon>Magnoliopsida</taxon>
        <taxon>eudicotyledons</taxon>
        <taxon>Gunneridae</taxon>
        <taxon>Pentapetalae</taxon>
        <taxon>asterids</taxon>
        <taxon>campanulids</taxon>
        <taxon>Asterales</taxon>
        <taxon>Asteraceae</taxon>
        <taxon>Cichorioideae</taxon>
        <taxon>Cichorieae</taxon>
        <taxon>Cichoriinae</taxon>
        <taxon>Cichorium</taxon>
    </lineage>
</organism>
<sequence>MTTRPQASRLSENIPTRQASTTALPLMSRSPRLPVSCLAGTQELYRNSTFLSTHGLKPSTTLLTPATTISPANLVLLTYNSGGDGLVEEVV</sequence>
<proteinExistence type="predicted"/>
<evidence type="ECO:0000313" key="2">
    <source>
        <dbReference type="Proteomes" id="UP001055811"/>
    </source>
</evidence>
<gene>
    <name evidence="1" type="ORF">L2E82_11780</name>
</gene>
<name>A0ACB9GFA0_CICIN</name>